<feature type="compositionally biased region" description="Basic and acidic residues" evidence="4">
    <location>
        <begin position="140"/>
        <end position="153"/>
    </location>
</feature>
<evidence type="ECO:0000256" key="2">
    <source>
        <dbReference type="ARBA" id="ARBA00022803"/>
    </source>
</evidence>
<feature type="repeat" description="TPR" evidence="3">
    <location>
        <begin position="47"/>
        <end position="80"/>
    </location>
</feature>
<feature type="region of interest" description="Disordered" evidence="4">
    <location>
        <begin position="250"/>
        <end position="307"/>
    </location>
</feature>
<dbReference type="InterPro" id="IPR051685">
    <property type="entry name" value="Ycf3/AcsC/BcsC/TPR_MFPF"/>
</dbReference>
<reference evidence="6 7" key="1">
    <citation type="journal article" date="2011" name="Appl. Environ. Microbiol.">
        <title>Methanogenic archaea isolated from Taiwan's Chelungpu fault.</title>
        <authorList>
            <person name="Wu S.Y."/>
            <person name="Lai M.C."/>
        </authorList>
    </citation>
    <scope>NUCLEOTIDE SEQUENCE [LARGE SCALE GENOMIC DNA]</scope>
    <source>
        <strain evidence="6 7">St545Mb</strain>
    </source>
</reference>
<evidence type="ECO:0000256" key="1">
    <source>
        <dbReference type="ARBA" id="ARBA00022737"/>
    </source>
</evidence>
<dbReference type="SMART" id="SM00028">
    <property type="entry name" value="TPR"/>
    <property type="match status" value="1"/>
</dbReference>
<dbReference type="EMBL" id="JTEO01000004">
    <property type="protein sequence ID" value="MCQ6962886.1"/>
    <property type="molecule type" value="Genomic_DNA"/>
</dbReference>
<dbReference type="Pfam" id="PF14559">
    <property type="entry name" value="TPR_19"/>
    <property type="match status" value="1"/>
</dbReference>
<protein>
    <recommendedName>
        <fullName evidence="8">Tetratricopeptide repeat protein</fullName>
    </recommendedName>
</protein>
<evidence type="ECO:0008006" key="8">
    <source>
        <dbReference type="Google" id="ProtNLM"/>
    </source>
</evidence>
<evidence type="ECO:0000256" key="4">
    <source>
        <dbReference type="SAM" id="MobiDB-lite"/>
    </source>
</evidence>
<feature type="compositionally biased region" description="Basic and acidic residues" evidence="4">
    <location>
        <begin position="268"/>
        <end position="278"/>
    </location>
</feature>
<keyword evidence="5" id="KW-1133">Transmembrane helix</keyword>
<keyword evidence="1" id="KW-0677">Repeat</keyword>
<evidence type="ECO:0000313" key="7">
    <source>
        <dbReference type="Proteomes" id="UP001206983"/>
    </source>
</evidence>
<keyword evidence="7" id="KW-1185">Reference proteome</keyword>
<dbReference type="InterPro" id="IPR019734">
    <property type="entry name" value="TPR_rpt"/>
</dbReference>
<comment type="caution">
    <text evidence="6">The sequence shown here is derived from an EMBL/GenBank/DDBJ whole genome shotgun (WGS) entry which is preliminary data.</text>
</comment>
<dbReference type="InterPro" id="IPR011990">
    <property type="entry name" value="TPR-like_helical_dom_sf"/>
</dbReference>
<keyword evidence="5" id="KW-0472">Membrane</keyword>
<evidence type="ECO:0000256" key="5">
    <source>
        <dbReference type="SAM" id="Phobius"/>
    </source>
</evidence>
<dbReference type="PROSITE" id="PS50005">
    <property type="entry name" value="TPR"/>
    <property type="match status" value="1"/>
</dbReference>
<evidence type="ECO:0000313" key="6">
    <source>
        <dbReference type="EMBL" id="MCQ6962886.1"/>
    </source>
</evidence>
<dbReference type="Proteomes" id="UP001206983">
    <property type="component" value="Unassembled WGS sequence"/>
</dbReference>
<dbReference type="PANTHER" id="PTHR44943">
    <property type="entry name" value="CELLULOSE SYNTHASE OPERON PROTEIN C"/>
    <property type="match status" value="1"/>
</dbReference>
<keyword evidence="2 3" id="KW-0802">TPR repeat</keyword>
<accession>A0AAE3KXD5</accession>
<proteinExistence type="predicted"/>
<dbReference type="PANTHER" id="PTHR44943:SF8">
    <property type="entry name" value="TPR REPEAT-CONTAINING PROTEIN MJ0263"/>
    <property type="match status" value="1"/>
</dbReference>
<feature type="transmembrane region" description="Helical" evidence="5">
    <location>
        <begin position="325"/>
        <end position="344"/>
    </location>
</feature>
<organism evidence="6 7">
    <name type="scientific">Methanolobus chelungpuianus</name>
    <dbReference type="NCBI Taxonomy" id="502115"/>
    <lineage>
        <taxon>Archaea</taxon>
        <taxon>Methanobacteriati</taxon>
        <taxon>Methanobacteriota</taxon>
        <taxon>Stenosarchaea group</taxon>
        <taxon>Methanomicrobia</taxon>
        <taxon>Methanosarcinales</taxon>
        <taxon>Methanosarcinaceae</taxon>
        <taxon>Methanolobus</taxon>
    </lineage>
</organism>
<dbReference type="SUPFAM" id="SSF48439">
    <property type="entry name" value="Protein prenylyltransferase"/>
    <property type="match status" value="1"/>
</dbReference>
<dbReference type="RefSeq" id="WP_256622741.1">
    <property type="nucleotide sequence ID" value="NZ_JTEO01000004.1"/>
</dbReference>
<dbReference type="PROSITE" id="PS50293">
    <property type="entry name" value="TPR_REGION"/>
    <property type="match status" value="1"/>
</dbReference>
<gene>
    <name evidence="6" type="ORF">PV02_07310</name>
</gene>
<name>A0AAE3KXD5_9EURY</name>
<feature type="region of interest" description="Disordered" evidence="4">
    <location>
        <begin position="136"/>
        <end position="169"/>
    </location>
</feature>
<feature type="compositionally biased region" description="Basic and acidic residues" evidence="4">
    <location>
        <begin position="250"/>
        <end position="259"/>
    </location>
</feature>
<keyword evidence="5" id="KW-0812">Transmembrane</keyword>
<evidence type="ECO:0000256" key="3">
    <source>
        <dbReference type="PROSITE-ProRule" id="PRU00339"/>
    </source>
</evidence>
<dbReference type="Gene3D" id="1.25.40.10">
    <property type="entry name" value="Tetratricopeptide repeat domain"/>
    <property type="match status" value="1"/>
</dbReference>
<sequence>MGMLNEVKSKNKIKAAQNWLKLAENAKTPEKQVEYYTKALDANPYNAEAWFRKGRVLETMGSFEEAQRCFDLATEIDPDYQGLIGKKQYSAEPAADYPESSVFPENQNEDDAFMESELEEELTGEAVEGFMEEPGESFEGETHEQAGKERMAEETGWSGSGYKPPVGEESIFSNLGRRENEEAVRDTEMISSHSTSGDMQLVQETEIMPREENAYGNTLQADAGPMAKAEAAVTGIVQSGSEGTGFWKEEAADSGKEAQPRFANAGERSLKTGLDEKKKRPVKQPAKGPEGTRPQGQSRETQTVASVTKEDMQIMDIRIPMSETLKFWAVGIVAVIIALKVATYI</sequence>
<feature type="compositionally biased region" description="Polar residues" evidence="4">
    <location>
        <begin position="294"/>
        <end position="306"/>
    </location>
</feature>
<dbReference type="AlphaFoldDB" id="A0AAE3KXD5"/>